<dbReference type="PANTHER" id="PTHR34472">
    <property type="entry name" value="SULFUR CARRIER PROTEIN THIS"/>
    <property type="match status" value="1"/>
</dbReference>
<name>A0A364XX90_9BACT</name>
<organism evidence="1 2">
    <name type="scientific">Pseudochryseolinea flava</name>
    <dbReference type="NCBI Taxonomy" id="2059302"/>
    <lineage>
        <taxon>Bacteria</taxon>
        <taxon>Pseudomonadati</taxon>
        <taxon>Bacteroidota</taxon>
        <taxon>Cytophagia</taxon>
        <taxon>Cytophagales</taxon>
        <taxon>Fulvivirgaceae</taxon>
        <taxon>Pseudochryseolinea</taxon>
    </lineage>
</organism>
<sequence>MEITINNTLKIFEGYDSLSVQQLLNLEIPERQKGIALAINNTVIPRSEWQHHRIQRQDKIIIIKATQGG</sequence>
<dbReference type="AlphaFoldDB" id="A0A364XX90"/>
<keyword evidence="2" id="KW-1185">Reference proteome</keyword>
<dbReference type="RefSeq" id="WP_112748829.1">
    <property type="nucleotide sequence ID" value="NZ_QMFY01000013.1"/>
</dbReference>
<dbReference type="EMBL" id="QMFY01000013">
    <property type="protein sequence ID" value="RAV99016.1"/>
    <property type="molecule type" value="Genomic_DNA"/>
</dbReference>
<dbReference type="OrthoDB" id="1525151at2"/>
<comment type="caution">
    <text evidence="1">The sequence shown here is derived from an EMBL/GenBank/DDBJ whole genome shotgun (WGS) entry which is preliminary data.</text>
</comment>
<dbReference type="InterPro" id="IPR012675">
    <property type="entry name" value="Beta-grasp_dom_sf"/>
</dbReference>
<dbReference type="Pfam" id="PF02597">
    <property type="entry name" value="ThiS"/>
    <property type="match status" value="1"/>
</dbReference>
<dbReference type="SUPFAM" id="SSF54285">
    <property type="entry name" value="MoaD/ThiS"/>
    <property type="match status" value="1"/>
</dbReference>
<reference evidence="1 2" key="1">
    <citation type="submission" date="2018-06" db="EMBL/GenBank/DDBJ databases">
        <title>Chryseolinea flavus sp. nov., a member of the phylum Bacteroidetes isolated from soil.</title>
        <authorList>
            <person name="Li Y."/>
            <person name="Wang J."/>
        </authorList>
    </citation>
    <scope>NUCLEOTIDE SEQUENCE [LARGE SCALE GENOMIC DNA]</scope>
    <source>
        <strain evidence="1 2">SDU1-6</strain>
    </source>
</reference>
<protein>
    <submittedName>
        <fullName evidence="1">Thiamine biosynthesis protein ThiS</fullName>
    </submittedName>
</protein>
<gene>
    <name evidence="1" type="primary">thiS</name>
    <name evidence="1" type="ORF">DQQ10_20690</name>
</gene>
<dbReference type="InterPro" id="IPR016155">
    <property type="entry name" value="Mopterin_synth/thiamin_S_b"/>
</dbReference>
<evidence type="ECO:0000313" key="2">
    <source>
        <dbReference type="Proteomes" id="UP000251889"/>
    </source>
</evidence>
<dbReference type="InterPro" id="IPR010035">
    <property type="entry name" value="Thi_S"/>
</dbReference>
<dbReference type="PANTHER" id="PTHR34472:SF1">
    <property type="entry name" value="SULFUR CARRIER PROTEIN THIS"/>
    <property type="match status" value="1"/>
</dbReference>
<proteinExistence type="predicted"/>
<dbReference type="Gene3D" id="3.10.20.30">
    <property type="match status" value="1"/>
</dbReference>
<dbReference type="CDD" id="cd00565">
    <property type="entry name" value="Ubl_ThiS"/>
    <property type="match status" value="1"/>
</dbReference>
<dbReference type="NCBIfam" id="TIGR01683">
    <property type="entry name" value="thiS"/>
    <property type="match status" value="1"/>
</dbReference>
<dbReference type="Proteomes" id="UP000251889">
    <property type="component" value="Unassembled WGS sequence"/>
</dbReference>
<accession>A0A364XX90</accession>
<evidence type="ECO:0000313" key="1">
    <source>
        <dbReference type="EMBL" id="RAV99016.1"/>
    </source>
</evidence>
<dbReference type="InterPro" id="IPR003749">
    <property type="entry name" value="ThiS/MoaD-like"/>
</dbReference>